<evidence type="ECO:0000313" key="4">
    <source>
        <dbReference type="Proteomes" id="UP000076825"/>
    </source>
</evidence>
<dbReference type="OrthoDB" id="9794208at2"/>
<dbReference type="GO" id="GO:0035243">
    <property type="term" value="F:protein-arginine omega-N symmetric methyltransferase activity"/>
    <property type="evidence" value="ECO:0007669"/>
    <property type="project" value="TreeGrafter"/>
</dbReference>
<gene>
    <name evidence="3" type="ORF">SAMEA3906487_01414</name>
</gene>
<evidence type="ECO:0000313" key="3">
    <source>
        <dbReference type="EMBL" id="SAI68681.1"/>
    </source>
</evidence>
<dbReference type="KEGG" id="btrm:SAMEA390648701414"/>
<proteinExistence type="predicted"/>
<dbReference type="PATRIC" id="fig|123899.6.peg.1393"/>
<dbReference type="PANTHER" id="PTHR12049">
    <property type="entry name" value="PROTEIN ARGININE METHYLTRANSFERASE NDUFAF7, MITOCHONDRIAL"/>
    <property type="match status" value="1"/>
</dbReference>
<dbReference type="InterPro" id="IPR038375">
    <property type="entry name" value="NDUFAF7_sf"/>
</dbReference>
<dbReference type="Pfam" id="PF02636">
    <property type="entry name" value="Methyltransf_28"/>
    <property type="match status" value="1"/>
</dbReference>
<keyword evidence="2" id="KW-0808">Transferase</keyword>
<dbReference type="EMBL" id="LT546645">
    <property type="protein sequence ID" value="SAI68681.1"/>
    <property type="molecule type" value="Genomic_DNA"/>
</dbReference>
<organism evidence="3 4">
    <name type="scientific">Bordetella trematum</name>
    <dbReference type="NCBI Taxonomy" id="123899"/>
    <lineage>
        <taxon>Bacteria</taxon>
        <taxon>Pseudomonadati</taxon>
        <taxon>Pseudomonadota</taxon>
        <taxon>Betaproteobacteria</taxon>
        <taxon>Burkholderiales</taxon>
        <taxon>Alcaligenaceae</taxon>
        <taxon>Bordetella</taxon>
    </lineage>
</organism>
<keyword evidence="4" id="KW-1185">Reference proteome</keyword>
<dbReference type="GeneID" id="56591296"/>
<dbReference type="STRING" id="123899.SAMEA3906487_01414"/>
<dbReference type="InterPro" id="IPR029063">
    <property type="entry name" value="SAM-dependent_MTases_sf"/>
</dbReference>
<evidence type="ECO:0000256" key="2">
    <source>
        <dbReference type="ARBA" id="ARBA00022679"/>
    </source>
</evidence>
<name>A0A157RFB9_9BORD</name>
<dbReference type="GO" id="GO:0032259">
    <property type="term" value="P:methylation"/>
    <property type="evidence" value="ECO:0007669"/>
    <property type="project" value="UniProtKB-KW"/>
</dbReference>
<dbReference type="SUPFAM" id="SSF53335">
    <property type="entry name" value="S-adenosyl-L-methionine-dependent methyltransferases"/>
    <property type="match status" value="1"/>
</dbReference>
<sequence length="392" mass="42788">MQPTRPSSLPELDPAARAHSAAVTEHLRAHIDASNGWLPFEAWMTQALYAPGLGYYTAGAVKLASDVASAALPAGDFVTAPELSPLFAHTLAHQVAQWLRATGTTEVLEFGAGTGALAEGVLAELDRLGLPCSYRIVEISTDLRARQQARLAPLGDRVQWLDTLPEAFEGVVLANEVLDAMPLRLFRYDEQGRLQERGVSWQNGFIWVDRPAEPALTEALAARMPALPGYASEINLQAEAWVREMGRWLKRGAALLIDYGFPRHEYYHPQRAGGTLMCHLRHHAHADPFVAPGMQDITGHVDFTAIADAALDGGLEVLGYTSQARFLMNAGLLDMLARLDPADTRRYAQTVAPVQKLLSEAEMGELFKVMALGRDVPCDSMGFARGDRRATL</sequence>
<dbReference type="RefSeq" id="WP_063491725.1">
    <property type="nucleotide sequence ID" value="NZ_CP016340.1"/>
</dbReference>
<dbReference type="AlphaFoldDB" id="A0A157RFB9"/>
<dbReference type="Gene3D" id="3.40.50.12710">
    <property type="match status" value="1"/>
</dbReference>
<keyword evidence="1" id="KW-0489">Methyltransferase</keyword>
<evidence type="ECO:0000256" key="1">
    <source>
        <dbReference type="ARBA" id="ARBA00022603"/>
    </source>
</evidence>
<reference evidence="3 4" key="1">
    <citation type="submission" date="2016-04" db="EMBL/GenBank/DDBJ databases">
        <authorList>
            <consortium name="Pathogen Informatics"/>
        </authorList>
    </citation>
    <scope>NUCLEOTIDE SEQUENCE [LARGE SCALE GENOMIC DNA]</scope>
    <source>
        <strain evidence="3 4">H044680328</strain>
    </source>
</reference>
<dbReference type="InterPro" id="IPR003788">
    <property type="entry name" value="NDUFAF7"/>
</dbReference>
<dbReference type="PANTHER" id="PTHR12049:SF7">
    <property type="entry name" value="PROTEIN ARGININE METHYLTRANSFERASE NDUFAF7, MITOCHONDRIAL"/>
    <property type="match status" value="1"/>
</dbReference>
<protein>
    <submittedName>
        <fullName evidence="3">Uncharacterized ACR, COG1565</fullName>
    </submittedName>
</protein>
<dbReference type="Proteomes" id="UP000076825">
    <property type="component" value="Chromosome 1"/>
</dbReference>
<accession>A0A157RFB9</accession>
<dbReference type="eggNOG" id="COG1565">
    <property type="taxonomic scope" value="Bacteria"/>
</dbReference>